<dbReference type="KEGG" id="cva:CVAR_0762"/>
<feature type="domain" description="HTH cro/C1-type" evidence="1">
    <location>
        <begin position="43"/>
        <end position="89"/>
    </location>
</feature>
<proteinExistence type="predicted"/>
<dbReference type="GO" id="GO:0003677">
    <property type="term" value="F:DNA binding"/>
    <property type="evidence" value="ECO:0007669"/>
    <property type="project" value="UniProtKB-KW"/>
</dbReference>
<dbReference type="CDD" id="cd00093">
    <property type="entry name" value="HTH_XRE"/>
    <property type="match status" value="1"/>
</dbReference>
<evidence type="ECO:0000313" key="3">
    <source>
        <dbReference type="Proteomes" id="UP000006659"/>
    </source>
</evidence>
<gene>
    <name evidence="2" type="ordered locus">CVAR_0762</name>
</gene>
<dbReference type="Gene3D" id="1.10.260.40">
    <property type="entry name" value="lambda repressor-like DNA-binding domains"/>
    <property type="match status" value="1"/>
</dbReference>
<protein>
    <submittedName>
        <fullName evidence="2">HTH3 DNA-binding transcription regulator</fullName>
    </submittedName>
</protein>
<dbReference type="SUPFAM" id="SSF47413">
    <property type="entry name" value="lambda repressor-like DNA-binding domains"/>
    <property type="match status" value="1"/>
</dbReference>
<dbReference type="Pfam" id="PF01381">
    <property type="entry name" value="HTH_3"/>
    <property type="match status" value="1"/>
</dbReference>
<name>G0HA99_CORVD</name>
<dbReference type="AlphaFoldDB" id="G0HA99"/>
<dbReference type="InterPro" id="IPR001387">
    <property type="entry name" value="Cro/C1-type_HTH"/>
</dbReference>
<organism evidence="2 3">
    <name type="scientific">Corynebacterium variabile (strain DSM 44702 / CIP 107183 / JCM 12073 / NCIMB 30131)</name>
    <name type="common">Corynebacterium mooreparkense</name>
    <dbReference type="NCBI Taxonomy" id="858619"/>
    <lineage>
        <taxon>Bacteria</taxon>
        <taxon>Bacillati</taxon>
        <taxon>Actinomycetota</taxon>
        <taxon>Actinomycetes</taxon>
        <taxon>Mycobacteriales</taxon>
        <taxon>Corynebacteriaceae</taxon>
        <taxon>Corynebacterium</taxon>
    </lineage>
</organism>
<sequence length="109" mass="12371">MIMMKISELKTHRDMENDRRSHDPEYAAETNRLALADAVSTAVVAYRGRHNMTQTRFADMLGWKQPHVARLERGDVTPSLESLERLARAGVIEVHLDQTGTVVRELETA</sequence>
<dbReference type="Proteomes" id="UP000006659">
    <property type="component" value="Chromosome"/>
</dbReference>
<dbReference type="EMBL" id="CP002917">
    <property type="protein sequence ID" value="AEK36115.1"/>
    <property type="molecule type" value="Genomic_DNA"/>
</dbReference>
<dbReference type="HOGENOM" id="CLU_2179442_0_0_11"/>
<dbReference type="SMART" id="SM00530">
    <property type="entry name" value="HTH_XRE"/>
    <property type="match status" value="1"/>
</dbReference>
<reference evidence="2 3" key="1">
    <citation type="journal article" date="2011" name="BMC Genomics">
        <title>Complete genome sequence of Corynebacterium variabile DSM 44702 isolated from the surface of smear-ripened cheeses and insights into cheese ripening and flavor generation.</title>
        <authorList>
            <person name="Schroeder J."/>
            <person name="Maus I."/>
            <person name="Trost E."/>
            <person name="Tauch A."/>
        </authorList>
    </citation>
    <scope>NUCLEOTIDE SEQUENCE [LARGE SCALE GENOMIC DNA]</scope>
    <source>
        <strain evidence="3">DSM 44702 / JCM 12073 / NCIMB 30131</strain>
    </source>
</reference>
<dbReference type="PROSITE" id="PS50943">
    <property type="entry name" value="HTH_CROC1"/>
    <property type="match status" value="1"/>
</dbReference>
<keyword evidence="2" id="KW-0238">DNA-binding</keyword>
<evidence type="ECO:0000259" key="1">
    <source>
        <dbReference type="PROSITE" id="PS50943"/>
    </source>
</evidence>
<accession>G0HA99</accession>
<evidence type="ECO:0000313" key="2">
    <source>
        <dbReference type="EMBL" id="AEK36115.1"/>
    </source>
</evidence>
<dbReference type="InterPro" id="IPR010982">
    <property type="entry name" value="Lambda_DNA-bd_dom_sf"/>
</dbReference>